<dbReference type="AlphaFoldDB" id="A0A2I1GBC5"/>
<name>A0A2I1GBC5_9GLOM</name>
<dbReference type="VEuPathDB" id="FungiDB:RhiirFUN_006303"/>
<dbReference type="Proteomes" id="UP000234323">
    <property type="component" value="Unassembled WGS sequence"/>
</dbReference>
<gene>
    <name evidence="1" type="ORF">RhiirA4_458050</name>
</gene>
<dbReference type="GO" id="GO:0003676">
    <property type="term" value="F:nucleic acid binding"/>
    <property type="evidence" value="ECO:0007669"/>
    <property type="project" value="InterPro"/>
</dbReference>
<evidence type="ECO:0008006" key="3">
    <source>
        <dbReference type="Google" id="ProtNLM"/>
    </source>
</evidence>
<accession>A0A2I1GBC5</accession>
<comment type="caution">
    <text evidence="1">The sequence shown here is derived from an EMBL/GenBank/DDBJ whole genome shotgun (WGS) entry which is preliminary data.</text>
</comment>
<evidence type="ECO:0000313" key="1">
    <source>
        <dbReference type="EMBL" id="PKY43930.1"/>
    </source>
</evidence>
<organism evidence="1 2">
    <name type="scientific">Rhizophagus irregularis</name>
    <dbReference type="NCBI Taxonomy" id="588596"/>
    <lineage>
        <taxon>Eukaryota</taxon>
        <taxon>Fungi</taxon>
        <taxon>Fungi incertae sedis</taxon>
        <taxon>Mucoromycota</taxon>
        <taxon>Glomeromycotina</taxon>
        <taxon>Glomeromycetes</taxon>
        <taxon>Glomerales</taxon>
        <taxon>Glomeraceae</taxon>
        <taxon>Rhizophagus</taxon>
    </lineage>
</organism>
<dbReference type="SUPFAM" id="SSF53098">
    <property type="entry name" value="Ribonuclease H-like"/>
    <property type="match status" value="1"/>
</dbReference>
<evidence type="ECO:0000313" key="2">
    <source>
        <dbReference type="Proteomes" id="UP000234323"/>
    </source>
</evidence>
<dbReference type="InterPro" id="IPR036397">
    <property type="entry name" value="RNaseH_sf"/>
</dbReference>
<dbReference type="InterPro" id="IPR012337">
    <property type="entry name" value="RNaseH-like_sf"/>
</dbReference>
<sequence>MGTQNELSYKKRLTDLNDQQSWFFYFIKTKCSTKNRKLENKFIKGLDCDEDTIYLYTDASKRENKNSIGLVKMNASNKVLDKEYLRISNNFDVMELELMAIFIGFTSEAKVKIYTDNMTVYKIWKQLFNREELRIDVVYKDNLEYSIYSFVEIGNDMADALSKMSLENNDIQKYLLPGNIYGKLDVRRLVINQLELSKGINEKVKRKFIKDTLDRWVGYHLKTGNNIKEIWSMLDLSDLWNYHNLVVFKSSRYMEEYPILD</sequence>
<keyword evidence="2" id="KW-1185">Reference proteome</keyword>
<proteinExistence type="predicted"/>
<dbReference type="Gene3D" id="3.30.420.10">
    <property type="entry name" value="Ribonuclease H-like superfamily/Ribonuclease H"/>
    <property type="match status" value="1"/>
</dbReference>
<reference evidence="1 2" key="1">
    <citation type="submission" date="2015-10" db="EMBL/GenBank/DDBJ databases">
        <title>Genome analyses suggest a sexual origin of heterokaryosis in a supposedly ancient asexual fungus.</title>
        <authorList>
            <person name="Ropars J."/>
            <person name="Sedzielewska K."/>
            <person name="Noel J."/>
            <person name="Charron P."/>
            <person name="Farinelli L."/>
            <person name="Marton T."/>
            <person name="Kruger M."/>
            <person name="Pelin A."/>
            <person name="Brachmann A."/>
            <person name="Corradi N."/>
        </authorList>
    </citation>
    <scope>NUCLEOTIDE SEQUENCE [LARGE SCALE GENOMIC DNA]</scope>
    <source>
        <strain evidence="1 2">A4</strain>
    </source>
</reference>
<dbReference type="EMBL" id="LLXI01000286">
    <property type="protein sequence ID" value="PKY43930.1"/>
    <property type="molecule type" value="Genomic_DNA"/>
</dbReference>
<protein>
    <recommendedName>
        <fullName evidence="3">RNase H type-1 domain-containing protein</fullName>
    </recommendedName>
</protein>